<sequence>MSMVQASSESAGTSSAGHHGQLESLFGSSTSAANDSHCLGRASTARNNFATLEVGAQDHWEIEAILDGEQGEVHLSKKSRQQSAMAIVSKCWKLLFLFSLRSYSEKLGTDDVTRNFWILPCALIFSWAYPHTLQLDQAVTLQVFRCLGPLIFSPSPSP</sequence>
<dbReference type="EMBL" id="CH408077">
    <property type="protein sequence ID" value="EEQ37278.1"/>
    <property type="molecule type" value="Genomic_DNA"/>
</dbReference>
<name>C4XZL9_CLAL4</name>
<protein>
    <submittedName>
        <fullName evidence="1">Uncharacterized protein</fullName>
    </submittedName>
</protein>
<evidence type="ECO:0000313" key="1">
    <source>
        <dbReference type="EMBL" id="EEQ37278.1"/>
    </source>
</evidence>
<dbReference type="VEuPathDB" id="FungiDB:CLUG_01401"/>
<evidence type="ECO:0000313" key="2">
    <source>
        <dbReference type="Proteomes" id="UP000007703"/>
    </source>
</evidence>
<dbReference type="HOGENOM" id="CLU_1669205_0_0_1"/>
<dbReference type="GeneID" id="8498806"/>
<dbReference type="InParanoid" id="C4XZL9"/>
<dbReference type="Proteomes" id="UP000007703">
    <property type="component" value="Unassembled WGS sequence"/>
</dbReference>
<reference evidence="1 2" key="1">
    <citation type="journal article" date="2009" name="Nature">
        <title>Evolution of pathogenicity and sexual reproduction in eight Candida genomes.</title>
        <authorList>
            <person name="Butler G."/>
            <person name="Rasmussen M.D."/>
            <person name="Lin M.F."/>
            <person name="Santos M.A."/>
            <person name="Sakthikumar S."/>
            <person name="Munro C.A."/>
            <person name="Rheinbay E."/>
            <person name="Grabherr M."/>
            <person name="Forche A."/>
            <person name="Reedy J.L."/>
            <person name="Agrafioti I."/>
            <person name="Arnaud M.B."/>
            <person name="Bates S."/>
            <person name="Brown A.J."/>
            <person name="Brunke S."/>
            <person name="Costanzo M.C."/>
            <person name="Fitzpatrick D.A."/>
            <person name="de Groot P.W."/>
            <person name="Harris D."/>
            <person name="Hoyer L.L."/>
            <person name="Hube B."/>
            <person name="Klis F.M."/>
            <person name="Kodira C."/>
            <person name="Lennard N."/>
            <person name="Logue M.E."/>
            <person name="Martin R."/>
            <person name="Neiman A.M."/>
            <person name="Nikolaou E."/>
            <person name="Quail M.A."/>
            <person name="Quinn J."/>
            <person name="Santos M.C."/>
            <person name="Schmitzberger F.F."/>
            <person name="Sherlock G."/>
            <person name="Shah P."/>
            <person name="Silverstein K.A."/>
            <person name="Skrzypek M.S."/>
            <person name="Soll D."/>
            <person name="Staggs R."/>
            <person name="Stansfield I."/>
            <person name="Stumpf M.P."/>
            <person name="Sudbery P.E."/>
            <person name="Srikantha T."/>
            <person name="Zeng Q."/>
            <person name="Berman J."/>
            <person name="Berriman M."/>
            <person name="Heitman J."/>
            <person name="Gow N.A."/>
            <person name="Lorenz M.C."/>
            <person name="Birren B.W."/>
            <person name="Kellis M."/>
            <person name="Cuomo C.A."/>
        </authorList>
    </citation>
    <scope>NUCLEOTIDE SEQUENCE [LARGE SCALE GENOMIC DNA]</scope>
    <source>
        <strain evidence="1 2">ATCC 42720</strain>
    </source>
</reference>
<organism evidence="1 2">
    <name type="scientific">Clavispora lusitaniae (strain ATCC 42720)</name>
    <name type="common">Yeast</name>
    <name type="synonym">Candida lusitaniae</name>
    <dbReference type="NCBI Taxonomy" id="306902"/>
    <lineage>
        <taxon>Eukaryota</taxon>
        <taxon>Fungi</taxon>
        <taxon>Dikarya</taxon>
        <taxon>Ascomycota</taxon>
        <taxon>Saccharomycotina</taxon>
        <taxon>Pichiomycetes</taxon>
        <taxon>Metschnikowiaceae</taxon>
        <taxon>Clavispora</taxon>
    </lineage>
</organism>
<proteinExistence type="predicted"/>
<gene>
    <name evidence="1" type="ORF">CLUG_01401</name>
</gene>
<accession>C4XZL9</accession>
<dbReference type="KEGG" id="clu:CLUG_01401"/>
<dbReference type="AlphaFoldDB" id="C4XZL9"/>